<keyword evidence="1" id="KW-0067">ATP-binding</keyword>
<reference evidence="1" key="1">
    <citation type="submission" date="2023-07" db="EMBL/GenBank/DDBJ databases">
        <title>Black Yeasts Isolated from many extreme environments.</title>
        <authorList>
            <person name="Coleine C."/>
            <person name="Stajich J.E."/>
            <person name="Selbmann L."/>
        </authorList>
    </citation>
    <scope>NUCLEOTIDE SEQUENCE</scope>
    <source>
        <strain evidence="1">CCFEE 5714</strain>
    </source>
</reference>
<comment type="caution">
    <text evidence="1">The sequence shown here is derived from an EMBL/GenBank/DDBJ whole genome shotgun (WGS) entry which is preliminary data.</text>
</comment>
<keyword evidence="1" id="KW-0347">Helicase</keyword>
<evidence type="ECO:0000313" key="2">
    <source>
        <dbReference type="Proteomes" id="UP001281147"/>
    </source>
</evidence>
<proteinExistence type="predicted"/>
<dbReference type="Proteomes" id="UP001281147">
    <property type="component" value="Unassembled WGS sequence"/>
</dbReference>
<organism evidence="1 2">
    <name type="scientific">Vermiconidia calcicola</name>
    <dbReference type="NCBI Taxonomy" id="1690605"/>
    <lineage>
        <taxon>Eukaryota</taxon>
        <taxon>Fungi</taxon>
        <taxon>Dikarya</taxon>
        <taxon>Ascomycota</taxon>
        <taxon>Pezizomycotina</taxon>
        <taxon>Dothideomycetes</taxon>
        <taxon>Dothideomycetidae</taxon>
        <taxon>Mycosphaerellales</taxon>
        <taxon>Extremaceae</taxon>
        <taxon>Vermiconidia</taxon>
    </lineage>
</organism>
<evidence type="ECO:0000313" key="1">
    <source>
        <dbReference type="EMBL" id="KAK3715756.1"/>
    </source>
</evidence>
<dbReference type="EMBL" id="JAUTXU010000047">
    <property type="protein sequence ID" value="KAK3715756.1"/>
    <property type="molecule type" value="Genomic_DNA"/>
</dbReference>
<keyword evidence="2" id="KW-1185">Reference proteome</keyword>
<protein>
    <submittedName>
        <fullName evidence="1">ATP-dependent helicase IRC3</fullName>
    </submittedName>
</protein>
<accession>A0ACC3NEZ7</accession>
<sequence length="504" mass="55872">MGKQRASGIADITVASIQSITSGDRLSRYDPSNFKLLLVDEAHHIVAPSYMELLRHFGLLEKDQLHESATALVGVSATFSRTDGLRLGAAIDHIVYHKDYVDMIEERHLAQVKFTTVRSGADLSKVRSQNGDFVTGALSEAVNNPEANDITVRSWLATAGERKSTLGFCVDLAHVASLTATFRAHGIDARFITGDTHSKVRAERLDLFKAGEYPVLLNCGIFTEGTDIMVGRGLRNSVGKQDCHVIDMVASLEKGIVTAPTLFGLDPHELLKEVDFDTLKAMRNRKESEREREELVSDPTSIPPANASLFKGNVTFTHYDDVNTLIAHTSGEHHIRTISPLAWVQVDHNRHVLSNSSGSFLTVKLEERKFVVSFTQKIPKQTERSESPFMRPFDIAKTSTFEDAVHAADTYAKKRFVVPIVLTNAAWRRALATPEQVTFLNKFREEGDELELGSVTKGKAADQITKIKHGARGWLKRIKSDHGKAAKEKQKKERDTIRVGPVLG</sequence>
<keyword evidence="1" id="KW-0378">Hydrolase</keyword>
<keyword evidence="1" id="KW-0547">Nucleotide-binding</keyword>
<name>A0ACC3NEZ7_9PEZI</name>
<gene>
    <name evidence="1" type="primary">irc3_1</name>
    <name evidence="1" type="ORF">LTR37_006981</name>
</gene>